<sequence>MMPDSAAVGQAHGEDVGSRCGCAGAGQRQSAAPGIEESLTRDLDEGIAPASGELELEDGGDQATTGNEAVPLGSPGIAAPATQSIGRTSSPHVSGSMPSMGQGAPLSSADRAFFESRFDFDFGQVRVHHGPQAATSAASVGALAYTVGNDVVLGAGARPQSTAEGRRFLGHELAHVVQQSWVGGARYVIQRQPTTSKGDVGCPVPELQEALNATGSALPVNGRFGPLTQTEVRNFQTSRVPPLLGTGVCDASTWAALHVAAPGNHGLPVSETTTSRGWGAGNMATVHQWRQRLTPTTRSFQGCSVTEADPGGGSDTCHFPGSTFAPFTGVTGGTWGVDSHNRWGNDFVGWFSPAVTYYRAQGRAPCTASFPQSMRVVRPSGDVQYKNHTLTMTIGATTVSSTRDGQSKSRTWP</sequence>
<dbReference type="SUPFAM" id="SSF47090">
    <property type="entry name" value="PGBD-like"/>
    <property type="match status" value="1"/>
</dbReference>
<feature type="domain" description="Peptidoglycan binding-like" evidence="2">
    <location>
        <begin position="204"/>
        <end position="257"/>
    </location>
</feature>
<feature type="region of interest" description="Disordered" evidence="1">
    <location>
        <begin position="1"/>
        <end position="34"/>
    </location>
</feature>
<organism evidence="4 5">
    <name type="scientific">Geodermatophilus aquaeductus</name>
    <dbReference type="NCBI Taxonomy" id="1564161"/>
    <lineage>
        <taxon>Bacteria</taxon>
        <taxon>Bacillati</taxon>
        <taxon>Actinomycetota</taxon>
        <taxon>Actinomycetes</taxon>
        <taxon>Geodermatophilales</taxon>
        <taxon>Geodermatophilaceae</taxon>
        <taxon>Geodermatophilus</taxon>
    </lineage>
</organism>
<feature type="compositionally biased region" description="Polar residues" evidence="1">
    <location>
        <begin position="81"/>
        <end position="99"/>
    </location>
</feature>
<dbReference type="Gene3D" id="1.10.101.10">
    <property type="entry name" value="PGBD-like superfamily/PGBD"/>
    <property type="match status" value="1"/>
</dbReference>
<evidence type="ECO:0000313" key="4">
    <source>
        <dbReference type="EMBL" id="SMO76676.1"/>
    </source>
</evidence>
<feature type="region of interest" description="Disordered" evidence="1">
    <location>
        <begin position="53"/>
        <end position="106"/>
    </location>
</feature>
<feature type="domain" description="eCIS core" evidence="3">
    <location>
        <begin position="105"/>
        <end position="180"/>
    </location>
</feature>
<evidence type="ECO:0000256" key="1">
    <source>
        <dbReference type="SAM" id="MobiDB-lite"/>
    </source>
</evidence>
<dbReference type="InterPro" id="IPR036365">
    <property type="entry name" value="PGBD-like_sf"/>
</dbReference>
<proteinExistence type="predicted"/>
<evidence type="ECO:0000259" key="2">
    <source>
        <dbReference type="Pfam" id="PF01471"/>
    </source>
</evidence>
<dbReference type="Pfam" id="PF01471">
    <property type="entry name" value="PG_binding_1"/>
    <property type="match status" value="1"/>
</dbReference>
<evidence type="ECO:0000259" key="3">
    <source>
        <dbReference type="Pfam" id="PF13699"/>
    </source>
</evidence>
<dbReference type="Pfam" id="PF13699">
    <property type="entry name" value="eCIS_core"/>
    <property type="match status" value="1"/>
</dbReference>
<dbReference type="EMBL" id="FXTJ01000004">
    <property type="protein sequence ID" value="SMO76676.1"/>
    <property type="molecule type" value="Genomic_DNA"/>
</dbReference>
<evidence type="ECO:0000313" key="5">
    <source>
        <dbReference type="Proteomes" id="UP000317484"/>
    </source>
</evidence>
<dbReference type="RefSeq" id="WP_246066028.1">
    <property type="nucleotide sequence ID" value="NZ_FXTJ01000004.1"/>
</dbReference>
<gene>
    <name evidence="4" type="ORF">SAMN06273567_10417</name>
</gene>
<accession>A0A521DYC3</accession>
<dbReference type="AlphaFoldDB" id="A0A521DYC3"/>
<protein>
    <submittedName>
        <fullName evidence="4">Peptidoglycan binding domain-containing protein</fullName>
    </submittedName>
</protein>
<dbReference type="InterPro" id="IPR002477">
    <property type="entry name" value="Peptidoglycan-bd-like"/>
</dbReference>
<dbReference type="InterPro" id="IPR025295">
    <property type="entry name" value="eCIS_core_dom"/>
</dbReference>
<name>A0A521DYC3_9ACTN</name>
<keyword evidence="5" id="KW-1185">Reference proteome</keyword>
<dbReference type="InterPro" id="IPR036366">
    <property type="entry name" value="PGBDSf"/>
</dbReference>
<reference evidence="4 5" key="1">
    <citation type="submission" date="2017-05" db="EMBL/GenBank/DDBJ databases">
        <authorList>
            <person name="Varghese N."/>
            <person name="Submissions S."/>
        </authorList>
    </citation>
    <scope>NUCLEOTIDE SEQUENCE [LARGE SCALE GENOMIC DNA]</scope>
    <source>
        <strain evidence="4 5">DSM 46834</strain>
    </source>
</reference>
<dbReference type="Proteomes" id="UP000317484">
    <property type="component" value="Unassembled WGS sequence"/>
</dbReference>